<feature type="non-terminal residue" evidence="5">
    <location>
        <position position="1"/>
    </location>
</feature>
<dbReference type="InParanoid" id="L0PD01"/>
<dbReference type="InterPro" id="IPR049470">
    <property type="entry name" value="TRM61_C"/>
</dbReference>
<dbReference type="SUPFAM" id="SSF49764">
    <property type="entry name" value="HSP20-like chaperones"/>
    <property type="match status" value="1"/>
</dbReference>
<name>L0PD01_PNEJI</name>
<dbReference type="EMBL" id="CAKM01000226">
    <property type="protein sequence ID" value="CCJ29954.1"/>
    <property type="molecule type" value="Genomic_DNA"/>
</dbReference>
<evidence type="ECO:0000256" key="2">
    <source>
        <dbReference type="SAM" id="Coils"/>
    </source>
</evidence>
<feature type="domain" description="CS" evidence="4">
    <location>
        <begin position="260"/>
        <end position="351"/>
    </location>
</feature>
<dbReference type="Pfam" id="PF04969">
    <property type="entry name" value="CS"/>
    <property type="match status" value="1"/>
</dbReference>
<dbReference type="SUPFAM" id="SSF48452">
    <property type="entry name" value="TPR-like"/>
    <property type="match status" value="1"/>
</dbReference>
<dbReference type="AlphaFoldDB" id="L0PD01"/>
<reference evidence="5 6" key="1">
    <citation type="journal article" date="2012" name="MBio">
        <title>De novo assembly of the Pneumocystis jirovecii genome from a single bronchoalveolar lavage fluid specimen from a patient.</title>
        <authorList>
            <person name="Cisse O.H."/>
            <person name="Pagni M."/>
            <person name="Hauser P.M."/>
        </authorList>
    </citation>
    <scope>NUCLEOTIDE SEQUENCE [LARGE SCALE GENOMIC DNA]</scope>
    <source>
        <strain evidence="5 6">SE8</strain>
    </source>
</reference>
<dbReference type="Proteomes" id="UP000010422">
    <property type="component" value="Unassembled WGS sequence"/>
</dbReference>
<comment type="similarity">
    <text evidence="1">Belongs to the SGT1 family.</text>
</comment>
<evidence type="ECO:0000259" key="3">
    <source>
        <dbReference type="PROSITE" id="PS51048"/>
    </source>
</evidence>
<sequence>ERQSRICCFNPCIEQVQKTLKHLREFGFYDIELSEISHCEWIARKTELKDISEAADRIREVQANRKNKKRLNNENLQHTKRIKEGEEAKQAQIYSETKEYQRAINLLTEALHEAPISIDYYIERSTAYQRNKQYNEALKDAEAAVYLSYIKKENEKKGLAQINRGIALFYLGRIVDSFYAFKKAKETISNDAVLDSWFLKTEMALEKNQKETTVKEIPDFLELEPSLQAEIAKIKCVTLDYKDEPNMSAESLQENIKPLIHTIRHEWYQTDQAVIIILYVKSVNKDTCKTEFKKKSISISFPLPTTQENYTFELSELFDEIDVMLSTVTVFSSKIELQLRKRSLGKWPTLETTASNTQTFNNKDSTKINIYPSSSKHGSKDWDLIAKNMVTDNQETGDAALNKLFQDIYANADDDTKRAMMKSYIESNGTALSTNWKEVGVKKVPIQPPTGMEAKPWYN</sequence>
<dbReference type="Gene3D" id="3.40.50.150">
    <property type="entry name" value="Vaccinia Virus protein VP39"/>
    <property type="match status" value="1"/>
</dbReference>
<dbReference type="Pfam" id="PF08704">
    <property type="entry name" value="GCD14"/>
    <property type="match status" value="1"/>
</dbReference>
<feature type="domain" description="SGS" evidence="3">
    <location>
        <begin position="370"/>
        <end position="459"/>
    </location>
</feature>
<evidence type="ECO:0000259" key="4">
    <source>
        <dbReference type="PROSITE" id="PS51203"/>
    </source>
</evidence>
<feature type="coiled-coil region" evidence="2">
    <location>
        <begin position="51"/>
        <end position="88"/>
    </location>
</feature>
<proteinExistence type="inferred from homology"/>
<dbReference type="CDD" id="cd06466">
    <property type="entry name" value="p23_CS_SGT1_like"/>
    <property type="match status" value="1"/>
</dbReference>
<comment type="caution">
    <text evidence="5">The sequence shown here is derived from an EMBL/GenBank/DDBJ whole genome shotgun (WGS) entry which is preliminary data.</text>
</comment>
<dbReference type="InterPro" id="IPR029063">
    <property type="entry name" value="SAM-dependent_MTases_sf"/>
</dbReference>
<dbReference type="InterPro" id="IPR007052">
    <property type="entry name" value="CS_dom"/>
</dbReference>
<dbReference type="GO" id="GO:0051087">
    <property type="term" value="F:protein-folding chaperone binding"/>
    <property type="evidence" value="ECO:0007669"/>
    <property type="project" value="InterPro"/>
</dbReference>
<dbReference type="PROSITE" id="PS51203">
    <property type="entry name" value="CS"/>
    <property type="match status" value="1"/>
</dbReference>
<keyword evidence="2" id="KW-0175">Coiled coil</keyword>
<dbReference type="Gene3D" id="1.25.40.10">
    <property type="entry name" value="Tetratricopeptide repeat domain"/>
    <property type="match status" value="1"/>
</dbReference>
<dbReference type="PROSITE" id="PS51048">
    <property type="entry name" value="SGS"/>
    <property type="match status" value="1"/>
</dbReference>
<evidence type="ECO:0000313" key="5">
    <source>
        <dbReference type="EMBL" id="CCJ29954.1"/>
    </source>
</evidence>
<dbReference type="FunCoup" id="L0PD01">
    <property type="interactions" value="433"/>
</dbReference>
<protein>
    <submittedName>
        <fullName evidence="5">Uncharacterized protein</fullName>
    </submittedName>
</protein>
<evidence type="ECO:0000313" key="6">
    <source>
        <dbReference type="Proteomes" id="UP000010422"/>
    </source>
</evidence>
<gene>
    <name evidence="5" type="ORF">PNEJI1_002495</name>
</gene>
<dbReference type="STRING" id="1209962.L0PD01"/>
<dbReference type="Pfam" id="PF05002">
    <property type="entry name" value="SGS"/>
    <property type="match status" value="1"/>
</dbReference>
<dbReference type="InterPro" id="IPR011990">
    <property type="entry name" value="TPR-like_helical_dom_sf"/>
</dbReference>
<dbReference type="InterPro" id="IPR007699">
    <property type="entry name" value="SGS_dom"/>
</dbReference>
<dbReference type="VEuPathDB" id="FungiDB:PNEJI1_002495"/>
<organism evidence="6">
    <name type="scientific">Pneumocystis jirovecii</name>
    <name type="common">Human pneumocystis pneumonia agent</name>
    <dbReference type="NCBI Taxonomy" id="42068"/>
    <lineage>
        <taxon>Eukaryota</taxon>
        <taxon>Fungi</taxon>
        <taxon>Dikarya</taxon>
        <taxon>Ascomycota</taxon>
        <taxon>Taphrinomycotina</taxon>
        <taxon>Pneumocystomycetes</taxon>
        <taxon>Pneumocystaceae</taxon>
        <taxon>Pneumocystis</taxon>
    </lineage>
</organism>
<dbReference type="PANTHER" id="PTHR45862">
    <property type="entry name" value="PROTEIN SGT1 HOMOLOG"/>
    <property type="match status" value="1"/>
</dbReference>
<dbReference type="Gene3D" id="2.60.40.790">
    <property type="match status" value="1"/>
</dbReference>
<dbReference type="InterPro" id="IPR044563">
    <property type="entry name" value="Sgt1-like"/>
</dbReference>
<evidence type="ECO:0000256" key="1">
    <source>
        <dbReference type="ARBA" id="ARBA00008509"/>
    </source>
</evidence>
<dbReference type="InterPro" id="IPR008978">
    <property type="entry name" value="HSP20-like_chaperone"/>
</dbReference>
<accession>L0PD01</accession>